<dbReference type="PANTHER" id="PTHR43706">
    <property type="entry name" value="NADH DEHYDROGENASE"/>
    <property type="match status" value="1"/>
</dbReference>
<accession>A0A410G7C7</accession>
<name>A0A410G7C7_9FLAO</name>
<evidence type="ECO:0000256" key="5">
    <source>
        <dbReference type="ARBA" id="ARBA00022946"/>
    </source>
</evidence>
<dbReference type="Proteomes" id="UP000285517">
    <property type="component" value="Chromosome"/>
</dbReference>
<dbReference type="EMBL" id="CP034951">
    <property type="protein sequence ID" value="QAA83172.1"/>
    <property type="molecule type" value="Genomic_DNA"/>
</dbReference>
<dbReference type="PRINTS" id="PR00368">
    <property type="entry name" value="FADPNR"/>
</dbReference>
<evidence type="ECO:0000256" key="7">
    <source>
        <dbReference type="ARBA" id="ARBA00023027"/>
    </source>
</evidence>
<sequence length="436" mass="48357">MESKKRHIVIIGGGFGGIATAKALKNTDADVTIIDRLNHHLFQPLLYQVATAELSPGDIAAPIRSIINKNPRIKVILGEVEKINPDKNTLQMRNGQIIPFDQLVMATGAQYNYFGHEEWAEYAPGMKSVSDALKVREKLLMSMEQAEGLDDSNKRKSLLTYVIIGGGPTGVEMAGAIAEVAGNGTKHGYRNIKPEEARIYLIEAGPRILNAFPESLGEKAKKMLEKMGVKVLLNTPVTNIEKNKVYLKVGSIETINIIWAAGIKASSLLDTLKVEQDRSGRVIVEPDLSIPQYPDIFIIGDSAHRVDKKGMPLPALAPVATQQGKFVGNLIAKEGKRKTNAKFVYTDKGTMATIGRAKAVADIRGLKFSGFFAWALWSFIHVLSLIGFRNRTRVFVEWIWNYFTYKRGVRLITDRSGCMHCTTYEKLHKELLEVHA</sequence>
<keyword evidence="9" id="KW-0812">Transmembrane</keyword>
<dbReference type="KEGG" id="aev:EI546_04770"/>
<keyword evidence="4" id="KW-0274">FAD</keyword>
<keyword evidence="9" id="KW-1133">Transmembrane helix</keyword>
<evidence type="ECO:0000313" key="12">
    <source>
        <dbReference type="EMBL" id="QAA83172.1"/>
    </source>
</evidence>
<dbReference type="InterPro" id="IPR023753">
    <property type="entry name" value="FAD/NAD-binding_dom"/>
</dbReference>
<evidence type="ECO:0000259" key="10">
    <source>
        <dbReference type="Pfam" id="PF07992"/>
    </source>
</evidence>
<dbReference type="Gene3D" id="3.50.50.100">
    <property type="match status" value="1"/>
</dbReference>
<evidence type="ECO:0000256" key="8">
    <source>
        <dbReference type="ARBA" id="ARBA00047599"/>
    </source>
</evidence>
<dbReference type="AlphaFoldDB" id="A0A410G7C7"/>
<feature type="domain" description="FAD/NAD(P)-binding" evidence="10">
    <location>
        <begin position="7"/>
        <end position="324"/>
    </location>
</feature>
<evidence type="ECO:0000313" key="13">
    <source>
        <dbReference type="Proteomes" id="UP000285517"/>
    </source>
</evidence>
<evidence type="ECO:0000256" key="1">
    <source>
        <dbReference type="ARBA" id="ARBA00005272"/>
    </source>
</evidence>
<proteinExistence type="inferred from homology"/>
<feature type="domain" description="External alternative NADH-ubiquinone oxidoreductase-like C-terminal" evidence="11">
    <location>
        <begin position="348"/>
        <end position="403"/>
    </location>
</feature>
<keyword evidence="9" id="KW-0472">Membrane</keyword>
<dbReference type="SUPFAM" id="SSF51905">
    <property type="entry name" value="FAD/NAD(P)-binding domain"/>
    <property type="match status" value="1"/>
</dbReference>
<dbReference type="GO" id="GO:0050136">
    <property type="term" value="F:NADH dehydrogenase (quinone) (non-electrogenic) activity"/>
    <property type="evidence" value="ECO:0007669"/>
    <property type="project" value="UniProtKB-EC"/>
</dbReference>
<organism evidence="12 13">
    <name type="scientific">Aequorivita ciconiae</name>
    <dbReference type="NCBI Taxonomy" id="2494375"/>
    <lineage>
        <taxon>Bacteria</taxon>
        <taxon>Pseudomonadati</taxon>
        <taxon>Bacteroidota</taxon>
        <taxon>Flavobacteriia</taxon>
        <taxon>Flavobacteriales</taxon>
        <taxon>Flavobacteriaceae</taxon>
        <taxon>Aequorivita</taxon>
    </lineage>
</organism>
<dbReference type="PANTHER" id="PTHR43706:SF47">
    <property type="entry name" value="EXTERNAL NADH-UBIQUINONE OXIDOREDUCTASE 1, MITOCHONDRIAL-RELATED"/>
    <property type="match status" value="1"/>
</dbReference>
<dbReference type="InterPro" id="IPR036188">
    <property type="entry name" value="FAD/NAD-bd_sf"/>
</dbReference>
<gene>
    <name evidence="12" type="ORF">EI546_04770</name>
</gene>
<evidence type="ECO:0000256" key="2">
    <source>
        <dbReference type="ARBA" id="ARBA00012637"/>
    </source>
</evidence>
<dbReference type="Pfam" id="PF07992">
    <property type="entry name" value="Pyr_redox_2"/>
    <property type="match status" value="1"/>
</dbReference>
<keyword evidence="13" id="KW-1185">Reference proteome</keyword>
<keyword evidence="3" id="KW-0285">Flavoprotein</keyword>
<dbReference type="OrthoDB" id="9805710at2"/>
<dbReference type="EC" id="1.6.5.9" evidence="2"/>
<comment type="similarity">
    <text evidence="1">Belongs to the NADH dehydrogenase family.</text>
</comment>
<evidence type="ECO:0000256" key="4">
    <source>
        <dbReference type="ARBA" id="ARBA00022827"/>
    </source>
</evidence>
<comment type="catalytic activity">
    <reaction evidence="8">
        <text>a quinone + NADH + H(+) = a quinol + NAD(+)</text>
        <dbReference type="Rhea" id="RHEA:46160"/>
        <dbReference type="ChEBI" id="CHEBI:15378"/>
        <dbReference type="ChEBI" id="CHEBI:24646"/>
        <dbReference type="ChEBI" id="CHEBI:57540"/>
        <dbReference type="ChEBI" id="CHEBI:57945"/>
        <dbReference type="ChEBI" id="CHEBI:132124"/>
        <dbReference type="EC" id="1.6.5.9"/>
    </reaction>
</comment>
<feature type="transmembrane region" description="Helical" evidence="9">
    <location>
        <begin position="368"/>
        <end position="388"/>
    </location>
</feature>
<keyword evidence="6" id="KW-0560">Oxidoreductase</keyword>
<dbReference type="PRINTS" id="PR00411">
    <property type="entry name" value="PNDRDTASEI"/>
</dbReference>
<evidence type="ECO:0000256" key="3">
    <source>
        <dbReference type="ARBA" id="ARBA00022630"/>
    </source>
</evidence>
<dbReference type="InterPro" id="IPR045024">
    <property type="entry name" value="NDH-2"/>
</dbReference>
<evidence type="ECO:0000259" key="11">
    <source>
        <dbReference type="Pfam" id="PF22366"/>
    </source>
</evidence>
<keyword evidence="7" id="KW-0520">NAD</keyword>
<dbReference type="InterPro" id="IPR054585">
    <property type="entry name" value="NDH2-like_C"/>
</dbReference>
<evidence type="ECO:0000256" key="9">
    <source>
        <dbReference type="SAM" id="Phobius"/>
    </source>
</evidence>
<protein>
    <recommendedName>
        <fullName evidence="2">NADH:ubiquinone reductase (non-electrogenic)</fullName>
        <ecNumber evidence="2">1.6.5.9</ecNumber>
    </recommendedName>
</protein>
<dbReference type="Pfam" id="PF22366">
    <property type="entry name" value="NDH2_C"/>
    <property type="match status" value="1"/>
</dbReference>
<evidence type="ECO:0000256" key="6">
    <source>
        <dbReference type="ARBA" id="ARBA00023002"/>
    </source>
</evidence>
<keyword evidence="5" id="KW-0809">Transit peptide</keyword>
<reference evidence="12 13" key="1">
    <citation type="submission" date="2019-01" db="EMBL/GenBank/DDBJ databases">
        <title>Complete genome sequencing of Aequorivita sp. H23M31.</title>
        <authorList>
            <person name="Bae J.-W."/>
        </authorList>
    </citation>
    <scope>NUCLEOTIDE SEQUENCE [LARGE SCALE GENOMIC DNA]</scope>
    <source>
        <strain evidence="12 13">H23M31</strain>
    </source>
</reference>